<evidence type="ECO:0000313" key="14">
    <source>
        <dbReference type="Proteomes" id="UP000291613"/>
    </source>
</evidence>
<evidence type="ECO:0000256" key="1">
    <source>
        <dbReference type="ARBA" id="ARBA00003125"/>
    </source>
</evidence>
<dbReference type="NCBIfam" id="TIGR01036">
    <property type="entry name" value="pyrD_sub2"/>
    <property type="match status" value="1"/>
</dbReference>
<evidence type="ECO:0000256" key="7">
    <source>
        <dbReference type="ARBA" id="ARBA00022975"/>
    </source>
</evidence>
<dbReference type="PROSITE" id="PS00911">
    <property type="entry name" value="DHODEHASE_1"/>
    <property type="match status" value="1"/>
</dbReference>
<feature type="binding site" evidence="11">
    <location>
        <begin position="242"/>
        <end position="243"/>
    </location>
    <ligand>
        <name>substrate</name>
    </ligand>
</feature>
<dbReference type="OrthoDB" id="9802377at2"/>
<accession>A0A4Q9GN37</accession>
<keyword evidence="6 11" id="KW-0288">FMN</keyword>
<keyword evidence="11" id="KW-1003">Cell membrane</keyword>
<comment type="subunit">
    <text evidence="11">Monomer.</text>
</comment>
<feature type="binding site" evidence="11">
    <location>
        <begin position="314"/>
        <end position="315"/>
    </location>
    <ligand>
        <name>FMN</name>
        <dbReference type="ChEBI" id="CHEBI:58210"/>
    </ligand>
</feature>
<keyword evidence="5 11" id="KW-0285">Flavoprotein</keyword>
<dbReference type="GO" id="GO:0005886">
    <property type="term" value="C:plasma membrane"/>
    <property type="evidence" value="ECO:0007669"/>
    <property type="project" value="UniProtKB-SubCell"/>
</dbReference>
<dbReference type="InterPro" id="IPR005719">
    <property type="entry name" value="Dihydroorotate_DH_2"/>
</dbReference>
<keyword evidence="9 11" id="KW-0472">Membrane</keyword>
<evidence type="ECO:0000256" key="11">
    <source>
        <dbReference type="HAMAP-Rule" id="MF_00225"/>
    </source>
</evidence>
<dbReference type="PROSITE" id="PS00912">
    <property type="entry name" value="DHODEHASE_2"/>
    <property type="match status" value="1"/>
</dbReference>
<feature type="binding site" evidence="11">
    <location>
        <position position="264"/>
    </location>
    <ligand>
        <name>FMN</name>
        <dbReference type="ChEBI" id="CHEBI:58210"/>
    </ligand>
</feature>
<reference evidence="13 14" key="1">
    <citation type="submission" date="2019-02" db="EMBL/GenBank/DDBJ databases">
        <title>Hansschlegelia quercus sp. nov., a novel methylotrophic bacterium from buds of oak (Quercus robur L.).</title>
        <authorList>
            <person name="Agafonova N.V."/>
            <person name="Kaparullina E.N."/>
            <person name="Grouzdev D.S."/>
            <person name="Doronina N.V."/>
        </authorList>
    </citation>
    <scope>NUCLEOTIDE SEQUENCE [LARGE SCALE GENOMIC DNA]</scope>
    <source>
        <strain evidence="13 14">Dub</strain>
    </source>
</reference>
<feature type="active site" description="Nucleophile" evidence="11">
    <location>
        <position position="172"/>
    </location>
</feature>
<evidence type="ECO:0000256" key="9">
    <source>
        <dbReference type="ARBA" id="ARBA00023136"/>
    </source>
</evidence>
<comment type="subcellular location">
    <subcellularLocation>
        <location evidence="11">Cell membrane</location>
        <topology evidence="11">Peripheral membrane protein</topology>
    </subcellularLocation>
    <subcellularLocation>
        <location evidence="2">Membrane</location>
    </subcellularLocation>
</comment>
<feature type="binding site" evidence="11">
    <location>
        <position position="138"/>
    </location>
    <ligand>
        <name>FMN</name>
        <dbReference type="ChEBI" id="CHEBI:58210"/>
    </ligand>
</feature>
<feature type="binding site" evidence="11">
    <location>
        <position position="213"/>
    </location>
    <ligand>
        <name>FMN</name>
        <dbReference type="ChEBI" id="CHEBI:58210"/>
    </ligand>
</feature>
<feature type="binding site" evidence="11">
    <location>
        <position position="241"/>
    </location>
    <ligand>
        <name>FMN</name>
        <dbReference type="ChEBI" id="CHEBI:58210"/>
    </ligand>
</feature>
<evidence type="ECO:0000256" key="2">
    <source>
        <dbReference type="ARBA" id="ARBA00004370"/>
    </source>
</evidence>
<dbReference type="InterPro" id="IPR001295">
    <property type="entry name" value="Dihydroorotate_DH_CS"/>
</dbReference>
<evidence type="ECO:0000256" key="10">
    <source>
        <dbReference type="ARBA" id="ARBA00048639"/>
    </source>
</evidence>
<evidence type="ECO:0000256" key="8">
    <source>
        <dbReference type="ARBA" id="ARBA00023002"/>
    </source>
</evidence>
<keyword evidence="8 11" id="KW-0560">Oxidoreductase</keyword>
<dbReference type="NCBIfam" id="NF003645">
    <property type="entry name" value="PRK05286.1-2"/>
    <property type="match status" value="1"/>
</dbReference>
<gene>
    <name evidence="11" type="primary">pyrD</name>
    <name evidence="13" type="ORF">EYR15_12135</name>
</gene>
<feature type="domain" description="Dihydroorotate dehydrogenase catalytic" evidence="12">
    <location>
        <begin position="43"/>
        <end position="336"/>
    </location>
</feature>
<evidence type="ECO:0000256" key="5">
    <source>
        <dbReference type="ARBA" id="ARBA00022630"/>
    </source>
</evidence>
<dbReference type="InterPro" id="IPR005720">
    <property type="entry name" value="Dihydroorotate_DH_cat"/>
</dbReference>
<comment type="similarity">
    <text evidence="4 11">Belongs to the dihydroorotate dehydrogenase family. Type 2 subfamily.</text>
</comment>
<name>A0A4Q9GN37_9HYPH</name>
<feature type="binding site" evidence="11">
    <location>
        <begin position="109"/>
        <end position="113"/>
    </location>
    <ligand>
        <name>substrate</name>
    </ligand>
</feature>
<evidence type="ECO:0000256" key="3">
    <source>
        <dbReference type="ARBA" id="ARBA00005161"/>
    </source>
</evidence>
<dbReference type="Proteomes" id="UP000291613">
    <property type="component" value="Unassembled WGS sequence"/>
</dbReference>
<comment type="catalytic activity">
    <reaction evidence="10 11">
        <text>(S)-dihydroorotate + a quinone = orotate + a quinol</text>
        <dbReference type="Rhea" id="RHEA:30187"/>
        <dbReference type="ChEBI" id="CHEBI:24646"/>
        <dbReference type="ChEBI" id="CHEBI:30839"/>
        <dbReference type="ChEBI" id="CHEBI:30864"/>
        <dbReference type="ChEBI" id="CHEBI:132124"/>
        <dbReference type="EC" id="1.3.5.2"/>
    </reaction>
</comment>
<organism evidence="13 14">
    <name type="scientific">Hansschlegelia quercus</name>
    <dbReference type="NCBI Taxonomy" id="2528245"/>
    <lineage>
        <taxon>Bacteria</taxon>
        <taxon>Pseudomonadati</taxon>
        <taxon>Pseudomonadota</taxon>
        <taxon>Alphaproteobacteria</taxon>
        <taxon>Hyphomicrobiales</taxon>
        <taxon>Methylopilaceae</taxon>
        <taxon>Hansschlegelia</taxon>
    </lineage>
</organism>
<sequence>MSALWPLIRPAVHLLDAERAHEKTLSVLARLPFRAPPAFDPRLRVRAFGLDFPNPIGLAAGFDKDAVAPDAMLGFGFGFVEIGSVTPRRQSGNPKPRLFRLAADRAVVNRLGFNNEGAAAALERLKTRRGRRGLVGVNVGANKDSADRAADYVTGVKTFAQDAAFFTVNVSSPNTPGLRDLQARAALDDLVARVIAARDETAARGPRRPILLKIAPDLDLAGIEDVVSVARARGLDGLVVSNTTLARPASLRAPQATETGGLSGAPLLRRANWALAEAYLRMEGAMPLVGVGGVGSGADALSKIRAGATLIELYTALVYEGPGLAARIARELTAALDREGAKSLEDFVGRDAAAVAAAGPEV</sequence>
<dbReference type="InterPro" id="IPR013785">
    <property type="entry name" value="Aldolase_TIM"/>
</dbReference>
<dbReference type="EC" id="1.3.5.2" evidence="11"/>
<dbReference type="CDD" id="cd04738">
    <property type="entry name" value="DHOD_2_like"/>
    <property type="match status" value="1"/>
</dbReference>
<dbReference type="Pfam" id="PF01180">
    <property type="entry name" value="DHO_dh"/>
    <property type="match status" value="1"/>
</dbReference>
<dbReference type="InterPro" id="IPR050074">
    <property type="entry name" value="DHO_dehydrogenase"/>
</dbReference>
<dbReference type="Gene3D" id="3.20.20.70">
    <property type="entry name" value="Aldolase class I"/>
    <property type="match status" value="1"/>
</dbReference>
<evidence type="ECO:0000256" key="6">
    <source>
        <dbReference type="ARBA" id="ARBA00022643"/>
    </source>
</evidence>
<dbReference type="AlphaFoldDB" id="A0A4Q9GN37"/>
<proteinExistence type="inferred from homology"/>
<dbReference type="GO" id="GO:0044205">
    <property type="term" value="P:'de novo' UMP biosynthetic process"/>
    <property type="evidence" value="ECO:0007669"/>
    <property type="project" value="UniProtKB-UniRule"/>
</dbReference>
<evidence type="ECO:0000259" key="12">
    <source>
        <dbReference type="Pfam" id="PF01180"/>
    </source>
</evidence>
<feature type="binding site" evidence="11">
    <location>
        <position position="169"/>
    </location>
    <ligand>
        <name>FMN</name>
        <dbReference type="ChEBI" id="CHEBI:58210"/>
    </ligand>
</feature>
<comment type="pathway">
    <text evidence="3 11">Pyrimidine metabolism; UMP biosynthesis via de novo pathway; orotate from (S)-dihydroorotate (quinone route): step 1/1.</text>
</comment>
<dbReference type="NCBIfam" id="NF003652">
    <property type="entry name" value="PRK05286.2-5"/>
    <property type="match status" value="1"/>
</dbReference>
<dbReference type="GO" id="GO:0005737">
    <property type="term" value="C:cytoplasm"/>
    <property type="evidence" value="ECO:0007669"/>
    <property type="project" value="InterPro"/>
</dbReference>
<dbReference type="UniPathway" id="UPA00070">
    <property type="reaction ID" value="UER00946"/>
</dbReference>
<keyword evidence="7 11" id="KW-0665">Pyrimidine biosynthesis</keyword>
<feature type="binding site" evidence="11">
    <location>
        <begin position="60"/>
        <end position="64"/>
    </location>
    <ligand>
        <name>FMN</name>
        <dbReference type="ChEBI" id="CHEBI:58210"/>
    </ligand>
</feature>
<protein>
    <recommendedName>
        <fullName evidence="11">Dihydroorotate dehydrogenase (quinone)</fullName>
        <ecNumber evidence="11">1.3.5.2</ecNumber>
    </recommendedName>
    <alternativeName>
        <fullName evidence="11">DHOdehase</fullName>
        <shortName evidence="11">DHOD</shortName>
        <shortName evidence="11">DHODase</shortName>
    </alternativeName>
    <alternativeName>
        <fullName evidence="11">Dihydroorotate oxidase</fullName>
    </alternativeName>
</protein>
<feature type="binding site" evidence="11">
    <location>
        <position position="293"/>
    </location>
    <ligand>
        <name>FMN</name>
        <dbReference type="ChEBI" id="CHEBI:58210"/>
    </ligand>
</feature>
<dbReference type="HAMAP" id="MF_00225">
    <property type="entry name" value="DHO_dh_type2"/>
    <property type="match status" value="1"/>
</dbReference>
<dbReference type="PANTHER" id="PTHR48109:SF4">
    <property type="entry name" value="DIHYDROOROTATE DEHYDROGENASE (QUINONE), MITOCHONDRIAL"/>
    <property type="match status" value="1"/>
</dbReference>
<comment type="function">
    <text evidence="1 11">Catalyzes the conversion of dihydroorotate to orotate with quinone as electron acceptor.</text>
</comment>
<evidence type="ECO:0000313" key="13">
    <source>
        <dbReference type="EMBL" id="TBN52633.1"/>
    </source>
</evidence>
<feature type="binding site" evidence="11">
    <location>
        <position position="64"/>
    </location>
    <ligand>
        <name>substrate</name>
    </ligand>
</feature>
<dbReference type="SUPFAM" id="SSF51395">
    <property type="entry name" value="FMN-linked oxidoreductases"/>
    <property type="match status" value="1"/>
</dbReference>
<keyword evidence="14" id="KW-1185">Reference proteome</keyword>
<dbReference type="EMBL" id="SIUB01000005">
    <property type="protein sequence ID" value="TBN52633.1"/>
    <property type="molecule type" value="Genomic_DNA"/>
</dbReference>
<dbReference type="PANTHER" id="PTHR48109">
    <property type="entry name" value="DIHYDROOROTATE DEHYDROGENASE (QUINONE), MITOCHONDRIAL-RELATED"/>
    <property type="match status" value="1"/>
</dbReference>
<dbReference type="GO" id="GO:0106430">
    <property type="term" value="F:dihydroorotate dehydrogenase (quinone) activity"/>
    <property type="evidence" value="ECO:0007669"/>
    <property type="project" value="UniProtKB-EC"/>
</dbReference>
<feature type="binding site" evidence="11">
    <location>
        <position position="84"/>
    </location>
    <ligand>
        <name>FMN</name>
        <dbReference type="ChEBI" id="CHEBI:58210"/>
    </ligand>
</feature>
<comment type="caution">
    <text evidence="13">The sequence shown here is derived from an EMBL/GenBank/DDBJ whole genome shotgun (WGS) entry which is preliminary data.</text>
</comment>
<dbReference type="GO" id="GO:0006207">
    <property type="term" value="P:'de novo' pyrimidine nucleobase biosynthetic process"/>
    <property type="evidence" value="ECO:0007669"/>
    <property type="project" value="UniProtKB-UniRule"/>
</dbReference>
<evidence type="ECO:0000256" key="4">
    <source>
        <dbReference type="ARBA" id="ARBA00005359"/>
    </source>
</evidence>
<feature type="binding site" evidence="11">
    <location>
        <position position="169"/>
    </location>
    <ligand>
        <name>substrate</name>
    </ligand>
</feature>
<feature type="binding site" evidence="11">
    <location>
        <position position="174"/>
    </location>
    <ligand>
        <name>substrate</name>
    </ligand>
</feature>
<comment type="cofactor">
    <cofactor evidence="11">
        <name>FMN</name>
        <dbReference type="ChEBI" id="CHEBI:58210"/>
    </cofactor>
    <text evidence="11">Binds 1 FMN per subunit.</text>
</comment>